<feature type="compositionally biased region" description="Basic and acidic residues" evidence="1">
    <location>
        <begin position="1"/>
        <end position="16"/>
    </location>
</feature>
<organism evidence="2">
    <name type="scientific">hydrothermal vent metagenome</name>
    <dbReference type="NCBI Taxonomy" id="652676"/>
    <lineage>
        <taxon>unclassified sequences</taxon>
        <taxon>metagenomes</taxon>
        <taxon>ecological metagenomes</taxon>
    </lineage>
</organism>
<sequence length="136" mass="15571">EREKVNNKKSDAEKNKAVTPQETSAVTDNVSISNAWQKVARNIDVRNASPRDIISLSNELYNAGAISYDDHINLSFQPEINLDTPPESKPFSHEKKDYVDLWRTKQENVILYGGDRTQIEDTQRIHSILIYVDSLR</sequence>
<evidence type="ECO:0000256" key="1">
    <source>
        <dbReference type="SAM" id="MobiDB-lite"/>
    </source>
</evidence>
<reference evidence="2" key="1">
    <citation type="submission" date="2018-06" db="EMBL/GenBank/DDBJ databases">
        <authorList>
            <person name="Zhirakovskaya E."/>
        </authorList>
    </citation>
    <scope>NUCLEOTIDE SEQUENCE</scope>
</reference>
<proteinExistence type="predicted"/>
<dbReference type="AlphaFoldDB" id="A0A3B1AXK2"/>
<evidence type="ECO:0000313" key="2">
    <source>
        <dbReference type="EMBL" id="VAX03988.1"/>
    </source>
</evidence>
<name>A0A3B1AXK2_9ZZZZ</name>
<feature type="region of interest" description="Disordered" evidence="1">
    <location>
        <begin position="1"/>
        <end position="25"/>
    </location>
</feature>
<feature type="non-terminal residue" evidence="2">
    <location>
        <position position="1"/>
    </location>
</feature>
<accession>A0A3B1AXK2</accession>
<dbReference type="EMBL" id="UOFW01000071">
    <property type="protein sequence ID" value="VAX03988.1"/>
    <property type="molecule type" value="Genomic_DNA"/>
</dbReference>
<protein>
    <submittedName>
        <fullName evidence="2">Uncharacterized protein</fullName>
    </submittedName>
</protein>
<gene>
    <name evidence="2" type="ORF">MNBD_ALPHA03-592</name>
</gene>